<keyword evidence="2" id="KW-1185">Reference proteome</keyword>
<dbReference type="EMBL" id="FNWU01000004">
    <property type="protein sequence ID" value="SEH52485.1"/>
    <property type="molecule type" value="Genomic_DNA"/>
</dbReference>
<proteinExistence type="predicted"/>
<sequence>MIFRSNLTENVVASIRKDLHMMTHDYWLQRDQLIPSFISLVG</sequence>
<dbReference type="Proteomes" id="UP000199215">
    <property type="component" value="Unassembled WGS sequence"/>
</dbReference>
<evidence type="ECO:0000313" key="2">
    <source>
        <dbReference type="Proteomes" id="UP000199215"/>
    </source>
</evidence>
<evidence type="ECO:0000313" key="1">
    <source>
        <dbReference type="EMBL" id="SEH52485.1"/>
    </source>
</evidence>
<dbReference type="AlphaFoldDB" id="A0A1H6J100"/>
<accession>A0A1H6J100</accession>
<protein>
    <submittedName>
        <fullName evidence="1">Uncharacterized protein</fullName>
    </submittedName>
</protein>
<reference evidence="1 2" key="1">
    <citation type="submission" date="2016-10" db="EMBL/GenBank/DDBJ databases">
        <authorList>
            <person name="de Groot N.N."/>
        </authorList>
    </citation>
    <scope>NUCLEOTIDE SEQUENCE [LARGE SCALE GENOMIC DNA]</scope>
    <source>
        <strain evidence="1 2">IBRC-M10418</strain>
    </source>
</reference>
<gene>
    <name evidence="1" type="ORF">SAMN05192561_104143</name>
</gene>
<organism evidence="1 2">
    <name type="scientific">Halopenitus malekzadehii</name>
    <dbReference type="NCBI Taxonomy" id="1267564"/>
    <lineage>
        <taxon>Archaea</taxon>
        <taxon>Methanobacteriati</taxon>
        <taxon>Methanobacteriota</taxon>
        <taxon>Stenosarchaea group</taxon>
        <taxon>Halobacteria</taxon>
        <taxon>Halobacteriales</taxon>
        <taxon>Haloferacaceae</taxon>
        <taxon>Halopenitus</taxon>
    </lineage>
</organism>
<name>A0A1H6J100_9EURY</name>